<evidence type="ECO:0000313" key="2">
    <source>
        <dbReference type="Proteomes" id="UP001497535"/>
    </source>
</evidence>
<protein>
    <submittedName>
        <fullName evidence="1">Uncharacterized protein</fullName>
    </submittedName>
</protein>
<comment type="caution">
    <text evidence="1">The sequence shown here is derived from an EMBL/GenBank/DDBJ whole genome shotgun (WGS) entry which is preliminary data.</text>
</comment>
<name>A0ACB0ZIS3_MELEN</name>
<keyword evidence="2" id="KW-1185">Reference proteome</keyword>
<reference evidence="1" key="1">
    <citation type="submission" date="2023-11" db="EMBL/GenBank/DDBJ databases">
        <authorList>
            <person name="Poullet M."/>
        </authorList>
    </citation>
    <scope>NUCLEOTIDE SEQUENCE</scope>
    <source>
        <strain evidence="1">E1834</strain>
    </source>
</reference>
<sequence length="212" mass="25030">MTMPNITFCMSKNNAWSHFNQTGLTSQDLYNATEEGLAKMADSATFLNNDWDYKMVMDAYLKWLNEIAKRNVSFDEFRQKVGWETLRRSQHRFERLDVNKEQKKIKNDVKITWLSTRQLCFQPHFDANSFVPIADQALIYLLIRLSGIRITTGIGLHYTDFLNPSREINPDIDRYQIPIPLSYTFLKPFLNFTQILIILGSLLCYEYCLQFW</sequence>
<gene>
    <name evidence="1" type="ORF">MENTE1834_LOCUS26062</name>
</gene>
<dbReference type="EMBL" id="CAVMJV010000037">
    <property type="protein sequence ID" value="CAK5078987.1"/>
    <property type="molecule type" value="Genomic_DNA"/>
</dbReference>
<organism evidence="1 2">
    <name type="scientific">Meloidogyne enterolobii</name>
    <name type="common">Root-knot nematode worm</name>
    <name type="synonym">Meloidogyne mayaguensis</name>
    <dbReference type="NCBI Taxonomy" id="390850"/>
    <lineage>
        <taxon>Eukaryota</taxon>
        <taxon>Metazoa</taxon>
        <taxon>Ecdysozoa</taxon>
        <taxon>Nematoda</taxon>
        <taxon>Chromadorea</taxon>
        <taxon>Rhabditida</taxon>
        <taxon>Tylenchina</taxon>
        <taxon>Tylenchomorpha</taxon>
        <taxon>Tylenchoidea</taxon>
        <taxon>Meloidogynidae</taxon>
        <taxon>Meloidogyninae</taxon>
        <taxon>Meloidogyne</taxon>
    </lineage>
</organism>
<proteinExistence type="predicted"/>
<dbReference type="Proteomes" id="UP001497535">
    <property type="component" value="Unassembled WGS sequence"/>
</dbReference>
<evidence type="ECO:0000313" key="1">
    <source>
        <dbReference type="EMBL" id="CAK5078987.1"/>
    </source>
</evidence>
<accession>A0ACB0ZIS3</accession>